<evidence type="ECO:0000313" key="3">
    <source>
        <dbReference type="Proteomes" id="UP000215367"/>
    </source>
</evidence>
<dbReference type="PIRSF" id="PIRSF006402">
    <property type="entry name" value="UCP006402_thioredoxin"/>
    <property type="match status" value="1"/>
</dbReference>
<dbReference type="AlphaFoldDB" id="A0A235HLS4"/>
<dbReference type="GO" id="GO:0005975">
    <property type="term" value="P:carbohydrate metabolic process"/>
    <property type="evidence" value="ECO:0007669"/>
    <property type="project" value="InterPro"/>
</dbReference>
<dbReference type="InterPro" id="IPR024705">
    <property type="entry name" value="Ssp411"/>
</dbReference>
<organism evidence="2 3">
    <name type="scientific">Azospirillum brasilense</name>
    <dbReference type="NCBI Taxonomy" id="192"/>
    <lineage>
        <taxon>Bacteria</taxon>
        <taxon>Pseudomonadati</taxon>
        <taxon>Pseudomonadota</taxon>
        <taxon>Alphaproteobacteria</taxon>
        <taxon>Rhodospirillales</taxon>
        <taxon>Azospirillaceae</taxon>
        <taxon>Azospirillum</taxon>
    </lineage>
</organism>
<gene>
    <name evidence="2" type="ORF">CHT98_00660</name>
</gene>
<dbReference type="Pfam" id="PF03190">
    <property type="entry name" value="Thioredox_DsbH"/>
    <property type="match status" value="1"/>
</dbReference>
<evidence type="ECO:0000313" key="2">
    <source>
        <dbReference type="EMBL" id="OYD86115.1"/>
    </source>
</evidence>
<dbReference type="InterPro" id="IPR008928">
    <property type="entry name" value="6-hairpin_glycosidase_sf"/>
</dbReference>
<accession>A0A235HLS4</accession>
<dbReference type="RefSeq" id="WP_094301383.1">
    <property type="nucleotide sequence ID" value="NZ_NOWT01000001.1"/>
</dbReference>
<dbReference type="EMBL" id="NOWT01000001">
    <property type="protein sequence ID" value="OYD86115.1"/>
    <property type="molecule type" value="Genomic_DNA"/>
</dbReference>
<evidence type="ECO:0000259" key="1">
    <source>
        <dbReference type="Pfam" id="PF03190"/>
    </source>
</evidence>
<dbReference type="CDD" id="cd02955">
    <property type="entry name" value="SSP411"/>
    <property type="match status" value="1"/>
</dbReference>
<reference evidence="2 3" key="1">
    <citation type="submission" date="2017-07" db="EMBL/GenBank/DDBJ databases">
        <title>Whole genome sequence of Azospirillum brasilense 2A1, a potential biofertilizer strain.</title>
        <authorList>
            <person name="Fontana C.A."/>
            <person name="Toffoli L.M."/>
            <person name="Salazar S.M."/>
            <person name="Puglisi E."/>
            <person name="Pedraza R."/>
            <person name="Bassi D."/>
            <person name="Cocconcelli P.S."/>
        </authorList>
    </citation>
    <scope>NUCLEOTIDE SEQUENCE [LARGE SCALE GENOMIC DNA]</scope>
    <source>
        <strain evidence="2 3">2A1</strain>
    </source>
</reference>
<dbReference type="SUPFAM" id="SSF48208">
    <property type="entry name" value="Six-hairpin glycosidases"/>
    <property type="match status" value="1"/>
</dbReference>
<dbReference type="Gene3D" id="3.40.30.10">
    <property type="entry name" value="Glutaredoxin"/>
    <property type="match status" value="1"/>
</dbReference>
<dbReference type="Proteomes" id="UP000215367">
    <property type="component" value="Unassembled WGS sequence"/>
</dbReference>
<protein>
    <submittedName>
        <fullName evidence="2">Thioredoxin domain-containing protein</fullName>
    </submittedName>
</protein>
<dbReference type="InterPro" id="IPR004879">
    <property type="entry name" value="Ssp411-like_TRX"/>
</dbReference>
<dbReference type="Gene3D" id="1.50.10.10">
    <property type="match status" value="1"/>
</dbReference>
<name>A0A235HLS4_AZOBR</name>
<proteinExistence type="predicted"/>
<comment type="caution">
    <text evidence="2">The sequence shown here is derived from an EMBL/GenBank/DDBJ whole genome shotgun (WGS) entry which is preliminary data.</text>
</comment>
<dbReference type="PANTHER" id="PTHR42899">
    <property type="entry name" value="SPERMATOGENESIS-ASSOCIATED PROTEIN 20"/>
    <property type="match status" value="1"/>
</dbReference>
<dbReference type="InterPro" id="IPR012341">
    <property type="entry name" value="6hp_glycosidase-like_sf"/>
</dbReference>
<dbReference type="SUPFAM" id="SSF52833">
    <property type="entry name" value="Thioredoxin-like"/>
    <property type="match status" value="1"/>
</dbReference>
<dbReference type="InterPro" id="IPR036249">
    <property type="entry name" value="Thioredoxin-like_sf"/>
</dbReference>
<dbReference type="PANTHER" id="PTHR42899:SF1">
    <property type="entry name" value="SPERMATOGENESIS-ASSOCIATED PROTEIN 20"/>
    <property type="match status" value="1"/>
</dbReference>
<feature type="domain" description="Spermatogenesis-associated protein 20-like TRX" evidence="1">
    <location>
        <begin position="4"/>
        <end position="164"/>
    </location>
</feature>
<sequence>MPANLLGRETSPYLLQHKDNPVHWVAWGRDAFERARRENKPVLLSVGYAACHWCHVMAHESFENPEIAALMNELFVNIKVDREERPDVDQIYQSALAMLGQQGGWPLTMFLTPEAEPFWGGTYFPPASRYGRPGFPDVLRGVAETYRNKPENVTRNVTALKDALGKLAENRAAGEVDLAMLDQIADRLVREVDPFHGGIGHAPKFPQVPIFTLLWRAWLRTGKEPYREAVTNTLAHMCQGGIYDHLGGGFARYSVDEMWLVPHFEKMLYDNAQLLDLMTLVWQAEREPLFETRIHETVGWVLREMIAEGGGFAATQDADSEGEEGLFYIWNEEEIDRLLGPDAEVFKRAYGVTPQGNWEGATILNRLHRIEALDAETEATLAEQRAVLWREREKRIKPGWDDKVLADWNGLMIAALAQAGMVFDEPEWIAAAQRAYAFVRDRMTDDGRLLHSWRAGQLKHRATLDDYAHMARAALALHEATGDAEPLEQARAWVRVLDAHFWDSQAGGYFYTADDADDLIVRTKSAGDAATPSGNGTMLAVLATLHHRTGEAAYRERADALAAAFSGELSRNFFPLPTYLNAAELLQKALQIVIVGDPQASDTAALRRAVLDRPLPDRILSVLPPGTDLPAGHPAYGKGMQGGVATAYVCTGMTCSPPVTAPDALAAALTRR</sequence>